<dbReference type="KEGG" id="crs:FQB35_05675"/>
<name>A0A5C0SF86_CRATE</name>
<dbReference type="InterPro" id="IPR012337">
    <property type="entry name" value="RNaseH-like_sf"/>
</dbReference>
<sequence>MLRNLNMAIIKKAYLSAIIDLSDKSVVSFVIGKSNNNPLVFKTFDLAHENYPDEKPIFHSDRGFQYTSKKYFERSWINQK</sequence>
<dbReference type="SUPFAM" id="SSF53098">
    <property type="entry name" value="Ribonuclease H-like"/>
    <property type="match status" value="1"/>
</dbReference>
<accession>A0A5C0SF86</accession>
<evidence type="ECO:0000313" key="1">
    <source>
        <dbReference type="EMBL" id="QEK11898.1"/>
    </source>
</evidence>
<gene>
    <name evidence="1" type="ORF">FQB35_05675</name>
</gene>
<dbReference type="OrthoDB" id="9775203at2"/>
<protein>
    <recommendedName>
        <fullName evidence="3">Integrase core domain-containing protein</fullName>
    </recommendedName>
</protein>
<organism evidence="1 2">
    <name type="scientific">Crassaminicella thermophila</name>
    <dbReference type="NCBI Taxonomy" id="2599308"/>
    <lineage>
        <taxon>Bacteria</taxon>
        <taxon>Bacillati</taxon>
        <taxon>Bacillota</taxon>
        <taxon>Clostridia</taxon>
        <taxon>Eubacteriales</taxon>
        <taxon>Clostridiaceae</taxon>
        <taxon>Crassaminicella</taxon>
    </lineage>
</organism>
<dbReference type="RefSeq" id="WP_148809053.1">
    <property type="nucleotide sequence ID" value="NZ_CP042243.1"/>
</dbReference>
<dbReference type="AlphaFoldDB" id="A0A5C0SF86"/>
<proteinExistence type="predicted"/>
<reference evidence="1 2" key="1">
    <citation type="submission" date="2019-07" db="EMBL/GenBank/DDBJ databases">
        <title>Complete genome of Crassaminicella thermophila SY095.</title>
        <authorList>
            <person name="Li X."/>
        </authorList>
    </citation>
    <scope>NUCLEOTIDE SEQUENCE [LARGE SCALE GENOMIC DNA]</scope>
    <source>
        <strain evidence="1 2">SY095</strain>
    </source>
</reference>
<dbReference type="EMBL" id="CP042243">
    <property type="protein sequence ID" value="QEK11898.1"/>
    <property type="molecule type" value="Genomic_DNA"/>
</dbReference>
<evidence type="ECO:0008006" key="3">
    <source>
        <dbReference type="Google" id="ProtNLM"/>
    </source>
</evidence>
<keyword evidence="2" id="KW-1185">Reference proteome</keyword>
<dbReference type="Proteomes" id="UP000324646">
    <property type="component" value="Chromosome"/>
</dbReference>
<evidence type="ECO:0000313" key="2">
    <source>
        <dbReference type="Proteomes" id="UP000324646"/>
    </source>
</evidence>